<evidence type="ECO:0000256" key="3">
    <source>
        <dbReference type="ARBA" id="ARBA00022723"/>
    </source>
</evidence>
<feature type="compositionally biased region" description="Polar residues" evidence="7">
    <location>
        <begin position="48"/>
        <end position="62"/>
    </location>
</feature>
<dbReference type="CDD" id="cd03124">
    <property type="entry name" value="alpha_CA_prokaryotic_like"/>
    <property type="match status" value="1"/>
</dbReference>
<comment type="caution">
    <text evidence="10">The sequence shown here is derived from an EMBL/GenBank/DDBJ whole genome shotgun (WGS) entry which is preliminary data.</text>
</comment>
<reference evidence="11" key="1">
    <citation type="journal article" date="2019" name="Int. J. Syst. Evol. Microbiol.">
        <title>The Global Catalogue of Microorganisms (GCM) 10K type strain sequencing project: providing services to taxonomists for standard genome sequencing and annotation.</title>
        <authorList>
            <consortium name="The Broad Institute Genomics Platform"/>
            <consortium name="The Broad Institute Genome Sequencing Center for Infectious Disease"/>
            <person name="Wu L."/>
            <person name="Ma J."/>
        </authorList>
    </citation>
    <scope>NUCLEOTIDE SEQUENCE [LARGE SCALE GENOMIC DNA]</scope>
    <source>
        <strain evidence="11">KCTC 52168</strain>
    </source>
</reference>
<keyword evidence="11" id="KW-1185">Reference proteome</keyword>
<evidence type="ECO:0000256" key="5">
    <source>
        <dbReference type="ARBA" id="ARBA00023239"/>
    </source>
</evidence>
<feature type="chain" id="PRO_5047027695" description="carbonic anhydrase" evidence="8">
    <location>
        <begin position="36"/>
        <end position="384"/>
    </location>
</feature>
<dbReference type="PROSITE" id="PS51144">
    <property type="entry name" value="ALPHA_CA_2"/>
    <property type="match status" value="1"/>
</dbReference>
<feature type="region of interest" description="Disordered" evidence="7">
    <location>
        <begin position="118"/>
        <end position="150"/>
    </location>
</feature>
<dbReference type="RefSeq" id="WP_377305153.1">
    <property type="nucleotide sequence ID" value="NZ_CP180191.1"/>
</dbReference>
<dbReference type="PANTHER" id="PTHR18952:SF265">
    <property type="entry name" value="CARBONIC ANHYDRASE"/>
    <property type="match status" value="1"/>
</dbReference>
<dbReference type="SMART" id="SM01057">
    <property type="entry name" value="Carb_anhydrase"/>
    <property type="match status" value="1"/>
</dbReference>
<evidence type="ECO:0000256" key="4">
    <source>
        <dbReference type="ARBA" id="ARBA00022833"/>
    </source>
</evidence>
<keyword evidence="8" id="KW-0732">Signal</keyword>
<dbReference type="InterPro" id="IPR036398">
    <property type="entry name" value="CA_dom_sf"/>
</dbReference>
<evidence type="ECO:0000313" key="11">
    <source>
        <dbReference type="Proteomes" id="UP001595556"/>
    </source>
</evidence>
<dbReference type="Pfam" id="PF00194">
    <property type="entry name" value="Carb_anhydrase"/>
    <property type="match status" value="1"/>
</dbReference>
<comment type="catalytic activity">
    <reaction evidence="6">
        <text>hydrogencarbonate + H(+) = CO2 + H2O</text>
        <dbReference type="Rhea" id="RHEA:10748"/>
        <dbReference type="ChEBI" id="CHEBI:15377"/>
        <dbReference type="ChEBI" id="CHEBI:15378"/>
        <dbReference type="ChEBI" id="CHEBI:16526"/>
        <dbReference type="ChEBI" id="CHEBI:17544"/>
        <dbReference type="EC" id="4.2.1.1"/>
    </reaction>
</comment>
<evidence type="ECO:0000256" key="2">
    <source>
        <dbReference type="ARBA" id="ARBA00012925"/>
    </source>
</evidence>
<evidence type="ECO:0000256" key="6">
    <source>
        <dbReference type="ARBA" id="ARBA00048348"/>
    </source>
</evidence>
<feature type="domain" description="Alpha-carbonic anhydrase" evidence="9">
    <location>
        <begin position="158"/>
        <end position="384"/>
    </location>
</feature>
<sequence length="384" mass="41186">MRIAPLPFHAVTSCAVFVRRLLAVTLLAAAGSAQAIVTPDVPEAQKVPVTNPNAPKSPQDNNPQRRHNIETPALANRRREASLPKPGTEGGELTLAALQELLKDGKAPRTGELTLSAASAAPANSGAAAPRSAARGAPARGAVSPATQVAGKSADQAVHWSYADDETGPAHWGRLDPRFNVCAIGKRQSPIDIQDSEALQIPMEPIQFKWGKAQGSVVHTGHTLQVDVEAGHSIHIRGKDFRLLQFHFHLPSEHRVNGRGYPMVAHFVHKADDGQLAVVALLMDRGEVNPQIARVWSSIPLDKGDRVRLPADGVDLAALLPADQRYYQFIGSLTTPPCTEGVVWNVLKTPATLSAQQIETFARIFPMNARPVQPGNGRIVKSAQ</sequence>
<dbReference type="InterPro" id="IPR041891">
    <property type="entry name" value="Alpha_CA_prokaryot-like"/>
</dbReference>
<organism evidence="10 11">
    <name type="scientific">Piscinibacterium candidicorallinum</name>
    <dbReference type="NCBI Taxonomy" id="1793872"/>
    <lineage>
        <taxon>Bacteria</taxon>
        <taxon>Pseudomonadati</taxon>
        <taxon>Pseudomonadota</taxon>
        <taxon>Betaproteobacteria</taxon>
        <taxon>Burkholderiales</taxon>
        <taxon>Piscinibacterium</taxon>
    </lineage>
</organism>
<name>A0ABV7H7Y2_9BURK</name>
<protein>
    <recommendedName>
        <fullName evidence="2">carbonic anhydrase</fullName>
        <ecNumber evidence="2">4.2.1.1</ecNumber>
    </recommendedName>
</protein>
<dbReference type="EMBL" id="JBHRTI010000010">
    <property type="protein sequence ID" value="MFC3148843.1"/>
    <property type="molecule type" value="Genomic_DNA"/>
</dbReference>
<dbReference type="InterPro" id="IPR023561">
    <property type="entry name" value="Carbonic_anhydrase_a-class"/>
</dbReference>
<dbReference type="InterPro" id="IPR001148">
    <property type="entry name" value="CA_dom"/>
</dbReference>
<evidence type="ECO:0000259" key="9">
    <source>
        <dbReference type="PROSITE" id="PS51144"/>
    </source>
</evidence>
<accession>A0ABV7H7Y2</accession>
<keyword evidence="3" id="KW-0479">Metal-binding</keyword>
<feature type="signal peptide" evidence="8">
    <location>
        <begin position="1"/>
        <end position="35"/>
    </location>
</feature>
<dbReference type="EC" id="4.2.1.1" evidence="2"/>
<comment type="similarity">
    <text evidence="1">Belongs to the alpha-carbonic anhydrase family.</text>
</comment>
<evidence type="ECO:0000313" key="10">
    <source>
        <dbReference type="EMBL" id="MFC3148843.1"/>
    </source>
</evidence>
<gene>
    <name evidence="10" type="ORF">ACFOEN_14515</name>
</gene>
<evidence type="ECO:0000256" key="7">
    <source>
        <dbReference type="SAM" id="MobiDB-lite"/>
    </source>
</evidence>
<dbReference type="Proteomes" id="UP001595556">
    <property type="component" value="Unassembled WGS sequence"/>
</dbReference>
<evidence type="ECO:0000256" key="8">
    <source>
        <dbReference type="SAM" id="SignalP"/>
    </source>
</evidence>
<keyword evidence="5" id="KW-0456">Lyase</keyword>
<feature type="region of interest" description="Disordered" evidence="7">
    <location>
        <begin position="45"/>
        <end position="90"/>
    </location>
</feature>
<evidence type="ECO:0000256" key="1">
    <source>
        <dbReference type="ARBA" id="ARBA00010718"/>
    </source>
</evidence>
<proteinExistence type="inferred from homology"/>
<dbReference type="Gene3D" id="3.10.200.10">
    <property type="entry name" value="Alpha carbonic anhydrase"/>
    <property type="match status" value="1"/>
</dbReference>
<keyword evidence="4" id="KW-0862">Zinc</keyword>
<feature type="compositionally biased region" description="Low complexity" evidence="7">
    <location>
        <begin position="118"/>
        <end position="146"/>
    </location>
</feature>
<dbReference type="PANTHER" id="PTHR18952">
    <property type="entry name" value="CARBONIC ANHYDRASE"/>
    <property type="match status" value="1"/>
</dbReference>
<dbReference type="SUPFAM" id="SSF51069">
    <property type="entry name" value="Carbonic anhydrase"/>
    <property type="match status" value="1"/>
</dbReference>